<evidence type="ECO:0000256" key="4">
    <source>
        <dbReference type="ARBA" id="ARBA00032976"/>
    </source>
</evidence>
<reference evidence="7" key="1">
    <citation type="submission" date="2023-07" db="EMBL/GenBank/DDBJ databases">
        <title>Paracoccus sp. MBLB3053 whole genome sequence.</title>
        <authorList>
            <person name="Hwang C.Y."/>
            <person name="Cho E.-S."/>
            <person name="Seo M.-J."/>
        </authorList>
    </citation>
    <scope>NUCLEOTIDE SEQUENCE [LARGE SCALE GENOMIC DNA]</scope>
    <source>
        <strain evidence="7">MBLB3053</strain>
    </source>
</reference>
<dbReference type="EMBL" id="JAVQLW010000005">
    <property type="protein sequence ID" value="MDS9470083.1"/>
    <property type="molecule type" value="Genomic_DNA"/>
</dbReference>
<keyword evidence="7" id="KW-1185">Reference proteome</keyword>
<dbReference type="Proteomes" id="UP001269144">
    <property type="component" value="Unassembled WGS sequence"/>
</dbReference>
<gene>
    <name evidence="6" type="ORF">RGQ15_21255</name>
</gene>
<dbReference type="InterPro" id="IPR049591">
    <property type="entry name" value="CE4_u4-like"/>
</dbReference>
<feature type="domain" description="NodB homology" evidence="5">
    <location>
        <begin position="34"/>
        <end position="155"/>
    </location>
</feature>
<sequence>MRERDLAERALADRAVAGVPVQFWWRDDDAVSPEPALDRLLAMANAFDAALTLAVIPAPWNSRASGPELADRLADEPLVRVAVHGWSHRNHAPEGRKRQEFSPDRANEEMRDELRRGLTKLQELHGARALPLLVPPWNRIAPALLKHLAEDGFRAISTFGPETEVRGLRVVNTHLDVIDWRGGRVACDPEAMWREIRFRAESGRAFSGLLTHHLVHGEDTWSFIAELIGATKANGAVWLPFDEISDA</sequence>
<organism evidence="6 7">
    <name type="scientific">Paracoccus aurantius</name>
    <dbReference type="NCBI Taxonomy" id="3073814"/>
    <lineage>
        <taxon>Bacteria</taxon>
        <taxon>Pseudomonadati</taxon>
        <taxon>Pseudomonadota</taxon>
        <taxon>Alphaproteobacteria</taxon>
        <taxon>Rhodobacterales</taxon>
        <taxon>Paracoccaceae</taxon>
        <taxon>Paracoccus</taxon>
    </lineage>
</organism>
<dbReference type="Gene3D" id="3.20.20.370">
    <property type="entry name" value="Glycoside hydrolase/deacetylase"/>
    <property type="match status" value="1"/>
</dbReference>
<dbReference type="InterPro" id="IPR002509">
    <property type="entry name" value="NODB_dom"/>
</dbReference>
<evidence type="ECO:0000256" key="1">
    <source>
        <dbReference type="ARBA" id="ARBA00003236"/>
    </source>
</evidence>
<comment type="similarity">
    <text evidence="2">Belongs to the polysaccharide deacetylase family.</text>
</comment>
<protein>
    <recommendedName>
        <fullName evidence="3">Chitooligosaccharide deacetylase</fullName>
    </recommendedName>
    <alternativeName>
        <fullName evidence="4">Nodulation protein B</fullName>
    </alternativeName>
</protein>
<dbReference type="CDD" id="cd10928">
    <property type="entry name" value="CE4_u4"/>
    <property type="match status" value="1"/>
</dbReference>
<dbReference type="InterPro" id="IPR011330">
    <property type="entry name" value="Glyco_hydro/deAcase_b/a-brl"/>
</dbReference>
<dbReference type="Pfam" id="PF01522">
    <property type="entry name" value="Polysacc_deac_1"/>
    <property type="match status" value="1"/>
</dbReference>
<evidence type="ECO:0000313" key="7">
    <source>
        <dbReference type="Proteomes" id="UP001269144"/>
    </source>
</evidence>
<comment type="caution">
    <text evidence="6">The sequence shown here is derived from an EMBL/GenBank/DDBJ whole genome shotgun (WGS) entry which is preliminary data.</text>
</comment>
<evidence type="ECO:0000256" key="2">
    <source>
        <dbReference type="ARBA" id="ARBA00010973"/>
    </source>
</evidence>
<dbReference type="RefSeq" id="WP_311162884.1">
    <property type="nucleotide sequence ID" value="NZ_JAVQLW010000005.1"/>
</dbReference>
<accession>A0ABU2HYE9</accession>
<dbReference type="SUPFAM" id="SSF88713">
    <property type="entry name" value="Glycoside hydrolase/deacetylase"/>
    <property type="match status" value="1"/>
</dbReference>
<comment type="function">
    <text evidence="1">Is involved in generating a small heat-stable compound (Nod), an acylated oligomer of N-acetylglucosamine, that stimulates mitosis in various plant protoplasts.</text>
</comment>
<evidence type="ECO:0000259" key="5">
    <source>
        <dbReference type="Pfam" id="PF01522"/>
    </source>
</evidence>
<evidence type="ECO:0000256" key="3">
    <source>
        <dbReference type="ARBA" id="ARBA00020071"/>
    </source>
</evidence>
<name>A0ABU2HYE9_9RHOB</name>
<proteinExistence type="inferred from homology"/>
<evidence type="ECO:0000313" key="6">
    <source>
        <dbReference type="EMBL" id="MDS9470083.1"/>
    </source>
</evidence>